<dbReference type="Proteomes" id="UP000035058">
    <property type="component" value="Unassembled WGS sequence"/>
</dbReference>
<keyword evidence="4" id="KW-1185">Reference proteome</keyword>
<proteinExistence type="predicted"/>
<evidence type="ECO:0000313" key="4">
    <source>
        <dbReference type="Proteomes" id="UP000035058"/>
    </source>
</evidence>
<sequence length="457" mass="50883">MTVLEDHLDALAPPPAPDAPIDPVLGRPLRPAPPARPTFNPDWTPARHRLLDGWVDVQDRLPDTGGIVARAKDHLWVGDPEMDAVVQMFRRLPPRSGRQMFEDALDNGLETIDDPPEELVALFEHIDNPPSWITRERVDRGAIVANSVSPAGKASLIFLNTLVTVQGGSVGGAVGTMGRMQRNMVNRSLETAEFWVHLPAPGALDRYGIAFKNAVRVRLMHAQARVMLRKKWGEEWVAQHGVPISNAEMSGGIPSFGVANLMYDINYGRHYDYRDLEDLNIFWSYIGHILGIREAMIPRTFGEAVELLDYGYAVMEPPSEFSEALNDVSEMMLNTLMDKVRVPLIDTQVKSALHQTLHGLYFFIGGTFLGKRITGTPEPTRIGRVAPKLITAQARLANLDRRIPGYWKRADRRRANGDTYWAVMHDAFTKLAAEQDGGRGPTFAHHDQRVEALGTTG</sequence>
<dbReference type="InterPro" id="IPR018713">
    <property type="entry name" value="MPAB/Lcp_cat_dom"/>
</dbReference>
<accession>K6X8N2</accession>
<organism evidence="3 4">
    <name type="scientific">Gordonia namibiensis NBRC 108229</name>
    <dbReference type="NCBI Taxonomy" id="1208314"/>
    <lineage>
        <taxon>Bacteria</taxon>
        <taxon>Bacillati</taxon>
        <taxon>Actinomycetota</taxon>
        <taxon>Actinomycetes</taxon>
        <taxon>Mycobacteriales</taxon>
        <taxon>Gordoniaceae</taxon>
        <taxon>Gordonia</taxon>
    </lineage>
</organism>
<gene>
    <name evidence="3" type="ORF">GONAM_19_00560</name>
</gene>
<dbReference type="InterPro" id="IPR037473">
    <property type="entry name" value="Lcp-like"/>
</dbReference>
<reference evidence="3 4" key="1">
    <citation type="submission" date="2012-08" db="EMBL/GenBank/DDBJ databases">
        <title>Whole genome shotgun sequence of Gordonia namibiensis NBRC 108229.</title>
        <authorList>
            <person name="Isaki-Nakamura S."/>
            <person name="Hosoyama A."/>
            <person name="Tsuchikane K."/>
            <person name="Katsumata H."/>
            <person name="Baba S."/>
            <person name="Yamazaki S."/>
            <person name="Fujita N."/>
        </authorList>
    </citation>
    <scope>NUCLEOTIDE SEQUENCE [LARGE SCALE GENOMIC DNA]</scope>
    <source>
        <strain evidence="3 4">NBRC 108229</strain>
    </source>
</reference>
<comment type="caution">
    <text evidence="3">The sequence shown here is derived from an EMBL/GenBank/DDBJ whole genome shotgun (WGS) entry which is preliminary data.</text>
</comment>
<feature type="region of interest" description="Disordered" evidence="1">
    <location>
        <begin position="1"/>
        <end position="43"/>
    </location>
</feature>
<evidence type="ECO:0000313" key="3">
    <source>
        <dbReference type="EMBL" id="GAC00743.1"/>
    </source>
</evidence>
<protein>
    <recommendedName>
        <fullName evidence="2">ER-bound oxygenase mpaB/mpaB'/Rubber oxygenase catalytic domain-containing protein</fullName>
    </recommendedName>
</protein>
<dbReference type="GO" id="GO:0016491">
    <property type="term" value="F:oxidoreductase activity"/>
    <property type="evidence" value="ECO:0007669"/>
    <property type="project" value="InterPro"/>
</dbReference>
<dbReference type="AlphaFoldDB" id="K6X8N2"/>
<dbReference type="PANTHER" id="PTHR37539">
    <property type="entry name" value="SECRETED PROTEIN-RELATED"/>
    <property type="match status" value="1"/>
</dbReference>
<name>K6X8N2_9ACTN</name>
<feature type="domain" description="ER-bound oxygenase mpaB/mpaB'/Rubber oxygenase catalytic" evidence="2">
    <location>
        <begin position="171"/>
        <end position="353"/>
    </location>
</feature>
<dbReference type="Pfam" id="PF09995">
    <property type="entry name" value="MPAB_Lcp_cat"/>
    <property type="match status" value="1"/>
</dbReference>
<dbReference type="RefSeq" id="WP_006866938.1">
    <property type="nucleotide sequence ID" value="NZ_BAHE01000019.1"/>
</dbReference>
<dbReference type="PANTHER" id="PTHR37539:SF1">
    <property type="entry name" value="ER-BOUND OXYGENASE MPAB_MPAB'_RUBBER OXYGENASE CATALYTIC DOMAIN-CONTAINING PROTEIN"/>
    <property type="match status" value="1"/>
</dbReference>
<evidence type="ECO:0000256" key="1">
    <source>
        <dbReference type="SAM" id="MobiDB-lite"/>
    </source>
</evidence>
<evidence type="ECO:0000259" key="2">
    <source>
        <dbReference type="Pfam" id="PF09995"/>
    </source>
</evidence>
<dbReference type="EMBL" id="BAHE01000019">
    <property type="protein sequence ID" value="GAC00743.1"/>
    <property type="molecule type" value="Genomic_DNA"/>
</dbReference>